<comment type="subcellular location">
    <subcellularLocation>
        <location evidence="1">Golgi apparatus membrane</location>
        <topology evidence="1">Single-pass type II membrane protein</topology>
    </subcellularLocation>
</comment>
<evidence type="ECO:0000313" key="11">
    <source>
        <dbReference type="EMBL" id="KAK3906377.1"/>
    </source>
</evidence>
<evidence type="ECO:0000256" key="7">
    <source>
        <dbReference type="ARBA" id="ARBA00022989"/>
    </source>
</evidence>
<organism evidence="11 12">
    <name type="scientific">Staphylotrichum tortipilum</name>
    <dbReference type="NCBI Taxonomy" id="2831512"/>
    <lineage>
        <taxon>Eukaryota</taxon>
        <taxon>Fungi</taxon>
        <taxon>Dikarya</taxon>
        <taxon>Ascomycota</taxon>
        <taxon>Pezizomycotina</taxon>
        <taxon>Sordariomycetes</taxon>
        <taxon>Sordariomycetidae</taxon>
        <taxon>Sordariales</taxon>
        <taxon>Chaetomiaceae</taxon>
        <taxon>Staphylotrichum</taxon>
    </lineage>
</organism>
<dbReference type="Pfam" id="PF11051">
    <property type="entry name" value="Mannosyl_trans3"/>
    <property type="match status" value="2"/>
</dbReference>
<dbReference type="AlphaFoldDB" id="A0AAN6RWS7"/>
<keyword evidence="5" id="KW-0812">Transmembrane</keyword>
<evidence type="ECO:0000256" key="5">
    <source>
        <dbReference type="ARBA" id="ARBA00022692"/>
    </source>
</evidence>
<feature type="region of interest" description="Disordered" evidence="10">
    <location>
        <begin position="415"/>
        <end position="444"/>
    </location>
</feature>
<evidence type="ECO:0000256" key="4">
    <source>
        <dbReference type="ARBA" id="ARBA00022679"/>
    </source>
</evidence>
<reference evidence="11" key="1">
    <citation type="journal article" date="2023" name="Mol. Phylogenet. Evol.">
        <title>Genome-scale phylogeny and comparative genomics of the fungal order Sordariales.</title>
        <authorList>
            <person name="Hensen N."/>
            <person name="Bonometti L."/>
            <person name="Westerberg I."/>
            <person name="Brannstrom I.O."/>
            <person name="Guillou S."/>
            <person name="Cros-Aarteil S."/>
            <person name="Calhoun S."/>
            <person name="Haridas S."/>
            <person name="Kuo A."/>
            <person name="Mondo S."/>
            <person name="Pangilinan J."/>
            <person name="Riley R."/>
            <person name="LaButti K."/>
            <person name="Andreopoulos B."/>
            <person name="Lipzen A."/>
            <person name="Chen C."/>
            <person name="Yan M."/>
            <person name="Daum C."/>
            <person name="Ng V."/>
            <person name="Clum A."/>
            <person name="Steindorff A."/>
            <person name="Ohm R.A."/>
            <person name="Martin F."/>
            <person name="Silar P."/>
            <person name="Natvig D.O."/>
            <person name="Lalanne C."/>
            <person name="Gautier V."/>
            <person name="Ament-Velasquez S.L."/>
            <person name="Kruys A."/>
            <person name="Hutchinson M.I."/>
            <person name="Powell A.J."/>
            <person name="Barry K."/>
            <person name="Miller A.N."/>
            <person name="Grigoriev I.V."/>
            <person name="Debuchy R."/>
            <person name="Gladieux P."/>
            <person name="Hiltunen Thoren M."/>
            <person name="Johannesson H."/>
        </authorList>
    </citation>
    <scope>NUCLEOTIDE SEQUENCE</scope>
    <source>
        <strain evidence="11">CBS 103.79</strain>
    </source>
</reference>
<keyword evidence="7" id="KW-1133">Transmembrane helix</keyword>
<evidence type="ECO:0000256" key="8">
    <source>
        <dbReference type="ARBA" id="ARBA00023034"/>
    </source>
</evidence>
<dbReference type="EMBL" id="MU855328">
    <property type="protein sequence ID" value="KAK3906377.1"/>
    <property type="molecule type" value="Genomic_DNA"/>
</dbReference>
<proteinExistence type="inferred from homology"/>
<evidence type="ECO:0000256" key="6">
    <source>
        <dbReference type="ARBA" id="ARBA00022968"/>
    </source>
</evidence>
<evidence type="ECO:0000256" key="2">
    <source>
        <dbReference type="ARBA" id="ARBA00004922"/>
    </source>
</evidence>
<comment type="pathway">
    <text evidence="2">Protein modification; protein glycosylation.</text>
</comment>
<keyword evidence="8" id="KW-0333">Golgi apparatus</keyword>
<dbReference type="PANTHER" id="PTHR31646">
    <property type="entry name" value="ALPHA-1,2-MANNOSYLTRANSFERASE MNN2"/>
    <property type="match status" value="1"/>
</dbReference>
<accession>A0AAN6RWS7</accession>
<dbReference type="Proteomes" id="UP001303889">
    <property type="component" value="Unassembled WGS sequence"/>
</dbReference>
<evidence type="ECO:0000256" key="1">
    <source>
        <dbReference type="ARBA" id="ARBA00004323"/>
    </source>
</evidence>
<dbReference type="InterPro" id="IPR022751">
    <property type="entry name" value="Alpha_mannosyltransferase"/>
</dbReference>
<reference evidence="11" key="2">
    <citation type="submission" date="2023-05" db="EMBL/GenBank/DDBJ databases">
        <authorList>
            <consortium name="Lawrence Berkeley National Laboratory"/>
            <person name="Steindorff A."/>
            <person name="Hensen N."/>
            <person name="Bonometti L."/>
            <person name="Westerberg I."/>
            <person name="Brannstrom I.O."/>
            <person name="Guillou S."/>
            <person name="Cros-Aarteil S."/>
            <person name="Calhoun S."/>
            <person name="Haridas S."/>
            <person name="Kuo A."/>
            <person name="Mondo S."/>
            <person name="Pangilinan J."/>
            <person name="Riley R."/>
            <person name="Labutti K."/>
            <person name="Andreopoulos B."/>
            <person name="Lipzen A."/>
            <person name="Chen C."/>
            <person name="Yanf M."/>
            <person name="Daum C."/>
            <person name="Ng V."/>
            <person name="Clum A."/>
            <person name="Ohm R."/>
            <person name="Martin F."/>
            <person name="Silar P."/>
            <person name="Natvig D."/>
            <person name="Lalanne C."/>
            <person name="Gautier V."/>
            <person name="Ament-Velasquez S.L."/>
            <person name="Kruys A."/>
            <person name="Hutchinson M.I."/>
            <person name="Powell A.J."/>
            <person name="Barry K."/>
            <person name="Miller A.N."/>
            <person name="Grigoriev I.V."/>
            <person name="Debuchy R."/>
            <person name="Gladieux P."/>
            <person name="Thoren M.H."/>
            <person name="Johannesson H."/>
        </authorList>
    </citation>
    <scope>NUCLEOTIDE SEQUENCE</scope>
    <source>
        <strain evidence="11">CBS 103.79</strain>
    </source>
</reference>
<evidence type="ECO:0000256" key="3">
    <source>
        <dbReference type="ARBA" id="ARBA00009105"/>
    </source>
</evidence>
<sequence>MPKLVLRGRIALPVFLVLALVLLLSGHRLYSTYNTNSSSSNLGALHPSHTGSHELDNWWVEFFDRLAITRVTARPVYVPDKGPDVDWKPSTAASVPRPDLLKLRADDELKFYQSHGAFVHQLPLFASHLPFEANTTGIVTTTGAQNFGQAVSLVLVTRRAGSRLPIQIIVDSLAPWAELVCSSIMPRFNATCIPAQKGWEAASRHRPLPKFRRFQWKALAIVASSFQNVLFLDADCLPVRNPDPIFDDGAEPFTSTGLITFPDFWASTMSPLFYKIAGDLDVPAVAARATLESGILVYDKARHADSLLLAAYYNYNGPEHYYPMLSQHGAGEGDEETFLQAGLVLEGLRQRGVYRQPTTWMTPGVGVKKGYWDVKMTPSVWGRSEPEKKWTGIFIMQADPVEDYRAVMAAVEKAQQTTTTPTTLAPLTTETGTPPSQQTAAPPDEDAFLTDSRLLSTSANLTFEHDSRRRVMFFHHSGVKPDFTRITNTKSKLVAKGNRGQFLRMREGPGWVIDEFGRDVEKELWEDSMGVYCRPEMAGFGELRGVCGRMREVYGQVFV</sequence>
<dbReference type="InterPro" id="IPR029044">
    <property type="entry name" value="Nucleotide-diphossugar_trans"/>
</dbReference>
<name>A0AAN6RWS7_9PEZI</name>
<gene>
    <name evidence="11" type="ORF">C8A05DRAFT_11869</name>
</gene>
<comment type="caution">
    <text evidence="11">The sequence shown here is derived from an EMBL/GenBank/DDBJ whole genome shotgun (WGS) entry which is preliminary data.</text>
</comment>
<protein>
    <submittedName>
        <fullName evidence="11">Glycosyltransferase</fullName>
    </submittedName>
</protein>
<dbReference type="GO" id="GO:0000139">
    <property type="term" value="C:Golgi membrane"/>
    <property type="evidence" value="ECO:0007669"/>
    <property type="project" value="UniProtKB-SubCell"/>
</dbReference>
<evidence type="ECO:0000256" key="10">
    <source>
        <dbReference type="SAM" id="MobiDB-lite"/>
    </source>
</evidence>
<dbReference type="GO" id="GO:0046354">
    <property type="term" value="P:mannan biosynthetic process"/>
    <property type="evidence" value="ECO:0007669"/>
    <property type="project" value="TreeGrafter"/>
</dbReference>
<dbReference type="SUPFAM" id="SSF53448">
    <property type="entry name" value="Nucleotide-diphospho-sugar transferases"/>
    <property type="match status" value="1"/>
</dbReference>
<keyword evidence="12" id="KW-1185">Reference proteome</keyword>
<keyword evidence="9" id="KW-0472">Membrane</keyword>
<comment type="similarity">
    <text evidence="3">Belongs to the MNN1/MNT family.</text>
</comment>
<dbReference type="PANTHER" id="PTHR31646:SF1">
    <property type="entry name" value="ALPHA-1,2-MANNOSYLTRANSFERASE MNN2"/>
    <property type="match status" value="1"/>
</dbReference>
<evidence type="ECO:0000313" key="12">
    <source>
        <dbReference type="Proteomes" id="UP001303889"/>
    </source>
</evidence>
<evidence type="ECO:0000256" key="9">
    <source>
        <dbReference type="ARBA" id="ARBA00023136"/>
    </source>
</evidence>
<keyword evidence="4" id="KW-0808">Transferase</keyword>
<keyword evidence="6" id="KW-0735">Signal-anchor</keyword>
<dbReference type="GO" id="GO:0000026">
    <property type="term" value="F:alpha-1,2-mannosyltransferase activity"/>
    <property type="evidence" value="ECO:0007669"/>
    <property type="project" value="TreeGrafter"/>
</dbReference>
<feature type="compositionally biased region" description="Low complexity" evidence="10">
    <location>
        <begin position="417"/>
        <end position="435"/>
    </location>
</feature>